<keyword evidence="3 8" id="KW-0812">Transmembrane</keyword>
<keyword evidence="5 8" id="KW-1133">Transmembrane helix</keyword>
<evidence type="ECO:0000256" key="1">
    <source>
        <dbReference type="ARBA" id="ARBA00004141"/>
    </source>
</evidence>
<evidence type="ECO:0000256" key="2">
    <source>
        <dbReference type="ARBA" id="ARBA00010642"/>
    </source>
</evidence>
<dbReference type="AlphaFoldDB" id="A0A1L0BIG5"/>
<evidence type="ECO:0000259" key="10">
    <source>
        <dbReference type="SMART" id="SM01320"/>
    </source>
</evidence>
<dbReference type="InterPro" id="IPR032800">
    <property type="entry name" value="TRP_N"/>
</dbReference>
<dbReference type="PANTHER" id="PTHR31145">
    <property type="entry name" value="INTEGRAL MEMBRANE PROTEIN (AFU_ORTHOLOGUE AFUA_7G01610)"/>
    <property type="match status" value="1"/>
</dbReference>
<feature type="transmembrane region" description="Helical" evidence="8">
    <location>
        <begin position="406"/>
        <end position="427"/>
    </location>
</feature>
<feature type="chain" id="PRO_5011956081" evidence="9">
    <location>
        <begin position="17"/>
        <end position="776"/>
    </location>
</feature>
<reference evidence="11 12" key="1">
    <citation type="submission" date="2016-10" db="EMBL/GenBank/DDBJ databases">
        <authorList>
            <person name="de Groot N.N."/>
        </authorList>
    </citation>
    <scope>NUCLEOTIDE SEQUENCE [LARGE SCALE GENOMIC DNA]</scope>
    <source>
        <strain evidence="11 12">CBS 141442</strain>
    </source>
</reference>
<gene>
    <name evidence="11" type="ORF">SAMEA4029010_CIC11G00000002362</name>
</gene>
<feature type="region of interest" description="Disordered" evidence="7">
    <location>
        <begin position="730"/>
        <end position="776"/>
    </location>
</feature>
<feature type="transmembrane region" description="Helical" evidence="8">
    <location>
        <begin position="525"/>
        <end position="544"/>
    </location>
</feature>
<dbReference type="EMBL" id="LT635757">
    <property type="protein sequence ID" value="SGZ50915.1"/>
    <property type="molecule type" value="Genomic_DNA"/>
</dbReference>
<feature type="transmembrane region" description="Helical" evidence="8">
    <location>
        <begin position="556"/>
        <end position="585"/>
    </location>
</feature>
<dbReference type="GO" id="GO:0009272">
    <property type="term" value="P:fungal-type cell wall biogenesis"/>
    <property type="evidence" value="ECO:0007669"/>
    <property type="project" value="TreeGrafter"/>
</dbReference>
<keyword evidence="4 9" id="KW-0732">Signal</keyword>
<name>A0A1L0BIG5_9ASCO</name>
<protein>
    <submittedName>
        <fullName evidence="11">CIC11C00000002362</fullName>
    </submittedName>
</protein>
<dbReference type="STRING" id="45354.A0A1L0BIG5"/>
<dbReference type="GO" id="GO:0055085">
    <property type="term" value="P:transmembrane transport"/>
    <property type="evidence" value="ECO:0007669"/>
    <property type="project" value="TreeGrafter"/>
</dbReference>
<evidence type="ECO:0000256" key="6">
    <source>
        <dbReference type="ARBA" id="ARBA00023136"/>
    </source>
</evidence>
<organism evidence="11 12">
    <name type="scientific">Sungouiella intermedia</name>
    <dbReference type="NCBI Taxonomy" id="45354"/>
    <lineage>
        <taxon>Eukaryota</taxon>
        <taxon>Fungi</taxon>
        <taxon>Dikarya</taxon>
        <taxon>Ascomycota</taxon>
        <taxon>Saccharomycotina</taxon>
        <taxon>Pichiomycetes</taxon>
        <taxon>Metschnikowiaceae</taxon>
        <taxon>Sungouiella</taxon>
    </lineage>
</organism>
<dbReference type="GO" id="GO:0016020">
    <property type="term" value="C:membrane"/>
    <property type="evidence" value="ECO:0007669"/>
    <property type="project" value="UniProtKB-SubCell"/>
</dbReference>
<feature type="transmembrane region" description="Helical" evidence="8">
    <location>
        <begin position="494"/>
        <end position="513"/>
    </location>
</feature>
<evidence type="ECO:0000256" key="3">
    <source>
        <dbReference type="ARBA" id="ARBA00022692"/>
    </source>
</evidence>
<dbReference type="OrthoDB" id="5212126at2759"/>
<dbReference type="SMART" id="SM01320">
    <property type="entry name" value="TRP_N"/>
    <property type="match status" value="1"/>
</dbReference>
<feature type="transmembrane region" description="Helical" evidence="8">
    <location>
        <begin position="380"/>
        <end position="400"/>
    </location>
</feature>
<evidence type="ECO:0000313" key="12">
    <source>
        <dbReference type="Proteomes" id="UP000182334"/>
    </source>
</evidence>
<keyword evidence="12" id="KW-1185">Reference proteome</keyword>
<dbReference type="Pfam" id="PF06011">
    <property type="entry name" value="TRP"/>
    <property type="match status" value="1"/>
</dbReference>
<evidence type="ECO:0000256" key="5">
    <source>
        <dbReference type="ARBA" id="ARBA00022989"/>
    </source>
</evidence>
<sequence length="776" mass="86843">MNLYLAFLLLLAPVWAKRSLSATSLVTCMENSQISPSYFNVTFDPDSRALKYNLDLTTEISGNVTAHVQIYAYGFVIIDRNIDMCTLGWKQFCPLYPGSLQIESVEYISASYVRQVPGIAYTVPDIDAVVKVDVYDKTSGEKLSCLQSSFTNGKTVAQTGIKWATAVIAGLGLLMAALLSTFGNSNAAAHISTNSVSLFLYFQAVVVVSMQHVERVPPIASSWAENLAWSMGLIEVKFMQKIFRWYVQSTGGTPTLFFTGTTKQILVQRAKRYLRDLHDFVLNDRRILPGIKRSLDYSLSSNENLIVLRGIKRIGYNSHIEPTSIVVTGLTFFVLCGFFLVVIIYFVKLATVLLIRTKNMNPNRLSHFRKSSANIVKGSLLRYIYIGFTQVVILSLWEFTVRDSPAVIVIAAIALIMTVGVIAYSFWNTHKVGTRSRVKYSNPAALLYGDNAVLQKFGFCYTMFNAEKYWFGMVLISYALLKAIFIGLCQGSGKTSTIVLFVLDLAYTVFLFVKKPYMDKSSNILNCSVAVVITINSFLFMFFSDVFGQPASVGSIMGWVFFILNAAFSFLLLIMIIVLISLALVSKNPDARFAPAKDDRTSFQRKSSLKHKRSEKNLTSEANTQNELFALGAAAQDHLMNWESEMYKLNDMGRQTETSSSSQDRLNPLDVDDEKFDFYKHPDPNVDERSIEDAGKSFGEKLKSKMNRTFSTKSKGSPNEKVITRMSDTLSDDNVDSLPLSPDKSLLNHKRDHSVMSESAYSNYSNVNPTGRKDFV</sequence>
<dbReference type="PANTHER" id="PTHR31145:SF4">
    <property type="entry name" value="FLAVIN CARRIER PROTEIN 1-RELATED"/>
    <property type="match status" value="1"/>
</dbReference>
<feature type="transmembrane region" description="Helical" evidence="8">
    <location>
        <begin position="469"/>
        <end position="488"/>
    </location>
</feature>
<keyword evidence="6 8" id="KW-0472">Membrane</keyword>
<feature type="compositionally biased region" description="Polar residues" evidence="7">
    <location>
        <begin position="756"/>
        <end position="769"/>
    </location>
</feature>
<evidence type="ECO:0000256" key="4">
    <source>
        <dbReference type="ARBA" id="ARBA00022729"/>
    </source>
</evidence>
<comment type="subcellular location">
    <subcellularLocation>
        <location evidence="1">Membrane</location>
        <topology evidence="1">Multi-pass membrane protein</topology>
    </subcellularLocation>
</comment>
<evidence type="ECO:0000313" key="11">
    <source>
        <dbReference type="EMBL" id="SGZ50915.1"/>
    </source>
</evidence>
<dbReference type="Proteomes" id="UP000182334">
    <property type="component" value="Chromosome II"/>
</dbReference>
<evidence type="ECO:0000256" key="9">
    <source>
        <dbReference type="SAM" id="SignalP"/>
    </source>
</evidence>
<feature type="compositionally biased region" description="Low complexity" evidence="7">
    <location>
        <begin position="736"/>
        <end position="745"/>
    </location>
</feature>
<dbReference type="InterPro" id="IPR010308">
    <property type="entry name" value="TRP_C"/>
</dbReference>
<feature type="transmembrane region" description="Helical" evidence="8">
    <location>
        <begin position="332"/>
        <end position="355"/>
    </location>
</feature>
<feature type="domain" description="ML-like" evidence="10">
    <location>
        <begin position="18"/>
        <end position="157"/>
    </location>
</feature>
<evidence type="ECO:0000256" key="7">
    <source>
        <dbReference type="SAM" id="MobiDB-lite"/>
    </source>
</evidence>
<evidence type="ECO:0000256" key="8">
    <source>
        <dbReference type="SAM" id="Phobius"/>
    </source>
</evidence>
<feature type="signal peptide" evidence="9">
    <location>
        <begin position="1"/>
        <end position="16"/>
    </location>
</feature>
<dbReference type="InterPro" id="IPR040241">
    <property type="entry name" value="TRP_Flc/Pkd2-like"/>
</dbReference>
<comment type="similarity">
    <text evidence="2">Belongs to the transient receptor potential (TRP) ion channel family.</text>
</comment>
<accession>A0A1L0BIG5</accession>
<proteinExistence type="inferred from homology"/>
<dbReference type="Pfam" id="PF14558">
    <property type="entry name" value="TRP_N"/>
    <property type="match status" value="1"/>
</dbReference>